<gene>
    <name evidence="2" type="ORF">SY1_00470</name>
</gene>
<proteinExistence type="inferred from homology"/>
<dbReference type="RefSeq" id="WP_015555785.1">
    <property type="nucleotide sequence ID" value="NC_021038.1"/>
</dbReference>
<dbReference type="AlphaFoldDB" id="A0AB94IV59"/>
<dbReference type="EMBL" id="FP929056">
    <property type="protein sequence ID" value="CBL27638.1"/>
    <property type="molecule type" value="Genomic_DNA"/>
</dbReference>
<name>A0AB94IV59_9BACT</name>
<dbReference type="KEGG" id="sbr:SY1_00470"/>
<evidence type="ECO:0008006" key="4">
    <source>
        <dbReference type="Google" id="ProtNLM"/>
    </source>
</evidence>
<sequence>MSTIRPIECLQDTNAIAALCRQKDEPVFLTKEGDDGLVIMTTQAYARQFCLLDVYRKLAAAEQQLVDGEPLLNADDVFRRLREKHG</sequence>
<accession>A0AB94IV59</accession>
<evidence type="ECO:0000256" key="1">
    <source>
        <dbReference type="ARBA" id="ARBA00009981"/>
    </source>
</evidence>
<evidence type="ECO:0000313" key="3">
    <source>
        <dbReference type="Proteomes" id="UP000008957"/>
    </source>
</evidence>
<reference evidence="2 3" key="2">
    <citation type="submission" date="2010-03" db="EMBL/GenBank/DDBJ databases">
        <authorList>
            <person name="Pajon A."/>
        </authorList>
    </citation>
    <scope>NUCLEOTIDE SEQUENCE [LARGE SCALE GENOMIC DNA]</scope>
    <source>
        <strain evidence="2 3">SGP1</strain>
    </source>
</reference>
<dbReference type="Proteomes" id="UP000008957">
    <property type="component" value="Chromosome"/>
</dbReference>
<organism evidence="2 3">
    <name type="scientific">Fretibacterium fastidiosum</name>
    <dbReference type="NCBI Taxonomy" id="651822"/>
    <lineage>
        <taxon>Bacteria</taxon>
        <taxon>Thermotogati</taxon>
        <taxon>Synergistota</taxon>
        <taxon>Synergistia</taxon>
        <taxon>Synergistales</taxon>
        <taxon>Aminobacteriaceae</taxon>
        <taxon>Fretibacterium</taxon>
    </lineage>
</organism>
<dbReference type="SUPFAM" id="SSF143120">
    <property type="entry name" value="YefM-like"/>
    <property type="match status" value="1"/>
</dbReference>
<keyword evidence="3" id="KW-1185">Reference proteome</keyword>
<evidence type="ECO:0000313" key="2">
    <source>
        <dbReference type="EMBL" id="CBL27638.1"/>
    </source>
</evidence>
<protein>
    <recommendedName>
        <fullName evidence="4">Phd_YefM</fullName>
    </recommendedName>
</protein>
<comment type="similarity">
    <text evidence="1">Belongs to the phD/YefM antitoxin family.</text>
</comment>
<dbReference type="InterPro" id="IPR036165">
    <property type="entry name" value="YefM-like_sf"/>
</dbReference>
<reference evidence="3" key="1">
    <citation type="submission" date="2010-03" db="EMBL/GenBank/DDBJ databases">
        <title>The genome sequence of Synergistetes sp. SGP1.</title>
        <authorList>
            <consortium name="metaHIT consortium -- http://www.metahit.eu/"/>
            <person name="Pajon A."/>
            <person name="Turner K."/>
            <person name="Parkhill J."/>
            <person name="Wade W."/>
            <person name="Vartoukian S."/>
        </authorList>
    </citation>
    <scope>NUCLEOTIDE SEQUENCE [LARGE SCALE GENOMIC DNA]</scope>
    <source>
        <strain evidence="3">SGP1</strain>
    </source>
</reference>